<feature type="compositionally biased region" description="Basic and acidic residues" evidence="1">
    <location>
        <begin position="548"/>
        <end position="563"/>
    </location>
</feature>
<evidence type="ECO:0000313" key="2">
    <source>
        <dbReference type="EMBL" id="KAJ7697784.1"/>
    </source>
</evidence>
<protein>
    <submittedName>
        <fullName evidence="2">Uncharacterized protein</fullName>
    </submittedName>
</protein>
<dbReference type="AlphaFoldDB" id="A0AAD7DRY3"/>
<feature type="compositionally biased region" description="Polar residues" evidence="1">
    <location>
        <begin position="1"/>
        <end position="15"/>
    </location>
</feature>
<comment type="caution">
    <text evidence="2">The sequence shown here is derived from an EMBL/GenBank/DDBJ whole genome shotgun (WGS) entry which is preliminary data.</text>
</comment>
<gene>
    <name evidence="2" type="ORF">B0H16DRAFT_818570</name>
</gene>
<organism evidence="2 3">
    <name type="scientific">Mycena metata</name>
    <dbReference type="NCBI Taxonomy" id="1033252"/>
    <lineage>
        <taxon>Eukaryota</taxon>
        <taxon>Fungi</taxon>
        <taxon>Dikarya</taxon>
        <taxon>Basidiomycota</taxon>
        <taxon>Agaricomycotina</taxon>
        <taxon>Agaricomycetes</taxon>
        <taxon>Agaricomycetidae</taxon>
        <taxon>Agaricales</taxon>
        <taxon>Marasmiineae</taxon>
        <taxon>Mycenaceae</taxon>
        <taxon>Mycena</taxon>
    </lineage>
</organism>
<keyword evidence="3" id="KW-1185">Reference proteome</keyword>
<name>A0AAD7DRY3_9AGAR</name>
<dbReference type="Proteomes" id="UP001215598">
    <property type="component" value="Unassembled WGS sequence"/>
</dbReference>
<sequence length="569" mass="64124">MDEGHTVNSESTSTEGRFPPVNLGLTSTILPPPTTMGTDAHSIAQYASVNEGGSASNAGAFFPNSKDFVITGGVFTSNTHVHNLSPPPPSDFPTIPLGYLDLRHEIRLKPGSNTVHLGHSHGLRSTRKIYSARITGVRSKMTVAVHQGQAAEEQEISQYARLRHPNLIQLFGTVSTAGLHAAVYHDELIPVKRIREERLRASHLSLAYFLTSMTPDFEDARYYVEDVDGTEMWSYYCTLWIRPSNGRLCVDLTLVDDLKVTLPVDLRVENPYSGTFPSGISLLEQPEDSQMIAALSLDDYHAICSSDLCKDATFSIPTHTLVIHAAIYRRTSGTNLDNLSEIAYIPEWQFTGSPRHELSPRWYTWGPNQRNNKHYSIMESGWTRVDSSEAEEIRCVLHTLEDMDPDQYWFAQADHIFNRLGIKSNYEDYVMVSAVRYWVKISEPRDTTPPCYLFLCPLGHLRPDTHSGTFNWLAYWSFDPTGFQRLSADEARVGGLPTIEVGKEVDGIWWDSTVYDGIRQFHEAKGFDPDTQDVAEYLGYPLFKLSSERDEKDNSSNENEDHCPMNCEL</sequence>
<evidence type="ECO:0000256" key="1">
    <source>
        <dbReference type="SAM" id="MobiDB-lite"/>
    </source>
</evidence>
<feature type="region of interest" description="Disordered" evidence="1">
    <location>
        <begin position="548"/>
        <end position="569"/>
    </location>
</feature>
<accession>A0AAD7DRY3</accession>
<evidence type="ECO:0000313" key="3">
    <source>
        <dbReference type="Proteomes" id="UP001215598"/>
    </source>
</evidence>
<feature type="region of interest" description="Disordered" evidence="1">
    <location>
        <begin position="1"/>
        <end position="23"/>
    </location>
</feature>
<proteinExistence type="predicted"/>
<reference evidence="2" key="1">
    <citation type="submission" date="2023-03" db="EMBL/GenBank/DDBJ databases">
        <title>Massive genome expansion in bonnet fungi (Mycena s.s.) driven by repeated elements and novel gene families across ecological guilds.</title>
        <authorList>
            <consortium name="Lawrence Berkeley National Laboratory"/>
            <person name="Harder C.B."/>
            <person name="Miyauchi S."/>
            <person name="Viragh M."/>
            <person name="Kuo A."/>
            <person name="Thoen E."/>
            <person name="Andreopoulos B."/>
            <person name="Lu D."/>
            <person name="Skrede I."/>
            <person name="Drula E."/>
            <person name="Henrissat B."/>
            <person name="Morin E."/>
            <person name="Kohler A."/>
            <person name="Barry K."/>
            <person name="LaButti K."/>
            <person name="Morin E."/>
            <person name="Salamov A."/>
            <person name="Lipzen A."/>
            <person name="Mereny Z."/>
            <person name="Hegedus B."/>
            <person name="Baldrian P."/>
            <person name="Stursova M."/>
            <person name="Weitz H."/>
            <person name="Taylor A."/>
            <person name="Grigoriev I.V."/>
            <person name="Nagy L.G."/>
            <person name="Martin F."/>
            <person name="Kauserud H."/>
        </authorList>
    </citation>
    <scope>NUCLEOTIDE SEQUENCE</scope>
    <source>
        <strain evidence="2">CBHHK182m</strain>
    </source>
</reference>
<dbReference type="EMBL" id="JARKIB010000603">
    <property type="protein sequence ID" value="KAJ7697784.1"/>
    <property type="molecule type" value="Genomic_DNA"/>
</dbReference>